<keyword evidence="2" id="KW-0808">Transferase</keyword>
<feature type="domain" description="Carbohydrate kinase FGGY C-terminal" evidence="5">
    <location>
        <begin position="246"/>
        <end position="419"/>
    </location>
</feature>
<feature type="domain" description="Carbohydrate kinase FGGY N-terminal" evidence="4">
    <location>
        <begin position="7"/>
        <end position="237"/>
    </location>
</feature>
<name>A0A2W5NCV8_RHOSU</name>
<dbReference type="InterPro" id="IPR050406">
    <property type="entry name" value="FGGY_Carb_Kinase"/>
</dbReference>
<dbReference type="PANTHER" id="PTHR43095">
    <property type="entry name" value="SUGAR KINASE"/>
    <property type="match status" value="1"/>
</dbReference>
<comment type="caution">
    <text evidence="6">The sequence shown here is derived from an EMBL/GenBank/DDBJ whole genome shotgun (WGS) entry which is preliminary data.</text>
</comment>
<dbReference type="Pfam" id="PF21546">
    <property type="entry name" value="FGGY_C_2"/>
    <property type="match status" value="1"/>
</dbReference>
<dbReference type="EMBL" id="QFPW01000005">
    <property type="protein sequence ID" value="PZQ50069.1"/>
    <property type="molecule type" value="Genomic_DNA"/>
</dbReference>
<organism evidence="6 7">
    <name type="scientific">Rhodovulum sulfidophilum</name>
    <name type="common">Rhodobacter sulfidophilus</name>
    <dbReference type="NCBI Taxonomy" id="35806"/>
    <lineage>
        <taxon>Bacteria</taxon>
        <taxon>Pseudomonadati</taxon>
        <taxon>Pseudomonadota</taxon>
        <taxon>Alphaproteobacteria</taxon>
        <taxon>Rhodobacterales</taxon>
        <taxon>Paracoccaceae</taxon>
        <taxon>Rhodovulum</taxon>
    </lineage>
</organism>
<dbReference type="Gene3D" id="3.30.420.40">
    <property type="match status" value="2"/>
</dbReference>
<dbReference type="InterPro" id="IPR049382">
    <property type="entry name" value="FGGY_C_2"/>
</dbReference>
<evidence type="ECO:0000256" key="2">
    <source>
        <dbReference type="ARBA" id="ARBA00022679"/>
    </source>
</evidence>
<dbReference type="GO" id="GO:0005975">
    <property type="term" value="P:carbohydrate metabolic process"/>
    <property type="evidence" value="ECO:0007669"/>
    <property type="project" value="InterPro"/>
</dbReference>
<protein>
    <submittedName>
        <fullName evidence="6">Carbohydrate kinase</fullName>
    </submittedName>
</protein>
<sequence length="468" mass="48696">MTPSHVAVIDFGKTNVKVAVVDLAAEREVAERRMPNGVLGGAPYPRYDTEAHWAFLLAALAELGADWPVGAIAITTHGATAALVDADGGLVLPILDYEHPLPPSDYDALRPDFALTGSPRLGAGLNLGAQLHWLFGAFPEETGRAAHILTYPEYWAMRLCGVPAVEATSLGCHTDLWNPWAGDFSPLVDAMGWRRLMPPLRRAGEPLGPLRPEIAARTGLPPATPVLCGIHDSNASLYAHLRRRSGPFAVVSTGTWVIAMAIGAEPRALDPGRDLLVNVNGLGDPTPSARFMGGREYEIIRAGRALVPTPEHRARVLARGLMLLPAVEPGSGPFRGREGGWTEPPGSDGETAVALAFYLALVTAESLSLLGAAGPIVVEGPFAANADFLDMLEAAAGRPVLASSGGATGTAVGAALLAGGVQDAAPEPASARDTGALRGYAARWRGMVAASDRPALPIAGQRGPVLAG</sequence>
<dbReference type="Proteomes" id="UP000249185">
    <property type="component" value="Unassembled WGS sequence"/>
</dbReference>
<dbReference type="GO" id="GO:0016301">
    <property type="term" value="F:kinase activity"/>
    <property type="evidence" value="ECO:0007669"/>
    <property type="project" value="UniProtKB-KW"/>
</dbReference>
<accession>A0A2W5NCV8</accession>
<evidence type="ECO:0000259" key="5">
    <source>
        <dbReference type="Pfam" id="PF21546"/>
    </source>
</evidence>
<dbReference type="PANTHER" id="PTHR43095:SF5">
    <property type="entry name" value="XYLULOSE KINASE"/>
    <property type="match status" value="1"/>
</dbReference>
<dbReference type="SUPFAM" id="SSF53067">
    <property type="entry name" value="Actin-like ATPase domain"/>
    <property type="match status" value="1"/>
</dbReference>
<reference evidence="6 7" key="1">
    <citation type="submission" date="2017-08" db="EMBL/GenBank/DDBJ databases">
        <title>Infants hospitalized years apart are colonized by the same room-sourced microbial strains.</title>
        <authorList>
            <person name="Brooks B."/>
            <person name="Olm M.R."/>
            <person name="Firek B.A."/>
            <person name="Baker R."/>
            <person name="Thomas B.C."/>
            <person name="Morowitz M.J."/>
            <person name="Banfield J.F."/>
        </authorList>
    </citation>
    <scope>NUCLEOTIDE SEQUENCE [LARGE SCALE GENOMIC DNA]</scope>
    <source>
        <strain evidence="6">S2_005_002_R2_34</strain>
    </source>
</reference>
<dbReference type="InterPro" id="IPR043129">
    <property type="entry name" value="ATPase_NBD"/>
</dbReference>
<evidence type="ECO:0000256" key="3">
    <source>
        <dbReference type="ARBA" id="ARBA00022777"/>
    </source>
</evidence>
<evidence type="ECO:0000256" key="1">
    <source>
        <dbReference type="ARBA" id="ARBA00009156"/>
    </source>
</evidence>
<dbReference type="InterPro" id="IPR018484">
    <property type="entry name" value="FGGY_N"/>
</dbReference>
<evidence type="ECO:0000313" key="7">
    <source>
        <dbReference type="Proteomes" id="UP000249185"/>
    </source>
</evidence>
<evidence type="ECO:0000259" key="4">
    <source>
        <dbReference type="Pfam" id="PF00370"/>
    </source>
</evidence>
<dbReference type="Pfam" id="PF00370">
    <property type="entry name" value="FGGY_N"/>
    <property type="match status" value="1"/>
</dbReference>
<dbReference type="AlphaFoldDB" id="A0A2W5NCV8"/>
<dbReference type="CDD" id="cd07772">
    <property type="entry name" value="ASKHA_NBD_FGGY_NaCK-like"/>
    <property type="match status" value="1"/>
</dbReference>
<keyword evidence="3 6" id="KW-0418">Kinase</keyword>
<gene>
    <name evidence="6" type="ORF">DI556_08330</name>
</gene>
<evidence type="ECO:0000313" key="6">
    <source>
        <dbReference type="EMBL" id="PZQ50069.1"/>
    </source>
</evidence>
<proteinExistence type="inferred from homology"/>
<comment type="similarity">
    <text evidence="1">Belongs to the FGGY kinase family.</text>
</comment>